<evidence type="ECO:0000313" key="1">
    <source>
        <dbReference type="EMBL" id="SMD06911.1"/>
    </source>
</evidence>
<keyword evidence="2" id="KW-1185">Reference proteome</keyword>
<dbReference type="OrthoDB" id="7582689at2"/>
<sequence length="210" mass="23971">MTIIEARRLETGDRRRREWHVWDNWMKHAAQLCGRFYGEVETDDPDMFNDPFAYNETASVSLLASAAACAGYLGLAEFTTWKRSRADRRKITHGRCDLWLCEEASWAFEFKQVRGSSVGVKRIEGAMRDAVDCAKQIRGNDADAAVAGLILSLAFWEGEERERIRSRIEDFALGGASADRYAWQISGPKTVDENIQKCETFLLFDVVERF</sequence>
<protein>
    <submittedName>
        <fullName evidence="1">Uncharacterized protein</fullName>
    </submittedName>
</protein>
<organism evidence="1 2">
    <name type="scientific">Fulvimarina manganoxydans</name>
    <dbReference type="NCBI Taxonomy" id="937218"/>
    <lineage>
        <taxon>Bacteria</taxon>
        <taxon>Pseudomonadati</taxon>
        <taxon>Pseudomonadota</taxon>
        <taxon>Alphaproteobacteria</taxon>
        <taxon>Hyphomicrobiales</taxon>
        <taxon>Aurantimonadaceae</taxon>
        <taxon>Fulvimarina</taxon>
    </lineage>
</organism>
<dbReference type="RefSeq" id="WP_139798493.1">
    <property type="nucleotide sequence ID" value="NZ_FWXR01000023.1"/>
</dbReference>
<dbReference type="EMBL" id="FWXR01000023">
    <property type="protein sequence ID" value="SMD06911.1"/>
    <property type="molecule type" value="Genomic_DNA"/>
</dbReference>
<dbReference type="Proteomes" id="UP000192656">
    <property type="component" value="Unassembled WGS sequence"/>
</dbReference>
<reference evidence="1 2" key="1">
    <citation type="submission" date="2017-04" db="EMBL/GenBank/DDBJ databases">
        <authorList>
            <person name="Afonso C.L."/>
            <person name="Miller P.J."/>
            <person name="Scott M.A."/>
            <person name="Spackman E."/>
            <person name="Goraichik I."/>
            <person name="Dimitrov K.M."/>
            <person name="Suarez D.L."/>
            <person name="Swayne D.E."/>
        </authorList>
    </citation>
    <scope>NUCLEOTIDE SEQUENCE [LARGE SCALE GENOMIC DNA]</scope>
    <source>
        <strain evidence="1 2">CGMCC 1.10972</strain>
    </source>
</reference>
<gene>
    <name evidence="1" type="ORF">SAMN06297251_12340</name>
</gene>
<dbReference type="AlphaFoldDB" id="A0A1W2EB34"/>
<accession>A0A1W2EB34</accession>
<evidence type="ECO:0000313" key="2">
    <source>
        <dbReference type="Proteomes" id="UP000192656"/>
    </source>
</evidence>
<dbReference type="STRING" id="937218.SAMN06297251_12340"/>
<name>A0A1W2EB34_9HYPH</name>
<proteinExistence type="predicted"/>